<name>A0A6N8F6P1_9GAMM</name>
<dbReference type="SUPFAM" id="SSF50156">
    <property type="entry name" value="PDZ domain-like"/>
    <property type="match status" value="1"/>
</dbReference>
<reference evidence="2 3" key="1">
    <citation type="submission" date="2019-11" db="EMBL/GenBank/DDBJ databases">
        <title>P. haliotis isolates from Z. marina roots.</title>
        <authorList>
            <person name="Cohen M."/>
            <person name="Jospin G."/>
            <person name="Eisen J.A."/>
            <person name="Coil D.A."/>
        </authorList>
    </citation>
    <scope>NUCLEOTIDE SEQUENCE [LARGE SCALE GENOMIC DNA]</scope>
    <source>
        <strain evidence="2 3">UCD-MCMsp1aY</strain>
    </source>
</reference>
<dbReference type="Proteomes" id="UP000439994">
    <property type="component" value="Unassembled WGS sequence"/>
</dbReference>
<dbReference type="AlphaFoldDB" id="A0A6N8F6P1"/>
<dbReference type="SUPFAM" id="SSF55486">
    <property type="entry name" value="Metalloproteases ('zincins'), catalytic domain"/>
    <property type="match status" value="1"/>
</dbReference>
<dbReference type="InterPro" id="IPR024191">
    <property type="entry name" value="Peptidase_M61"/>
</dbReference>
<keyword evidence="3" id="KW-1185">Reference proteome</keyword>
<dbReference type="Pfam" id="PF17899">
    <property type="entry name" value="Peptidase_M61_N"/>
    <property type="match status" value="1"/>
</dbReference>
<dbReference type="Gene3D" id="1.10.390.10">
    <property type="entry name" value="Neutral Protease Domain 2"/>
    <property type="match status" value="1"/>
</dbReference>
<dbReference type="OrthoDB" id="9778516at2"/>
<sequence length="612" mass="69508">MSTVNYHFSIEDPNAHLFNIKIEYTPLTETVDELYLPNWIPGSYMIRDFAKHVLEIKAFDKHGSLTLHATDKSTFKLQHNNKPVTIEYKYYAFDLSVRKAYLDQQYGFINPASSCFAIKGHEHQVCNVILNKPTSSICKNWLPASGLSKGINTKAFSWGEYSIEGYLAFTDYPILFGELDIATFEINQIPHHVVTVGQHFGSLTRVAKDLTPLCQFHADMFGGLPTDVDQYLFLTMITDNGFGGLEHLNSTALVASRFDIINDDAAITDGYQTFLSLCSHEYLHTWNVKRLKPTEFIPYQLNKEVYTDQLWFYEGMTSYFDDFSLVATHTISSEAYLNALAKALTRLERGKGQLRQSVTESSFLTWTKFYQQDDTAPDQIVSYYVKGAVIACFADIAIRKQSNGEQSLKDLMQTAWVKFGVNNLGTTQQDLESLFSNFLSGEDYSTFLELLYSKEKVNLKETFKRVGLDLDYYDQEKPSQWFKPLSFIQTQSEEQPQSLTRETIKNTKSAPWLGAVLANVQGNIVVRQVLEGSPAQQAGIATGDTLIAFNNLKINSDAIEPLLKNAVKDSENVIHYFRKDLLYCSDITFGQNNKFVAGFTIENKDKLSKWLN</sequence>
<dbReference type="RefSeq" id="WP_155694930.1">
    <property type="nucleotide sequence ID" value="NZ_WOCD01000003.1"/>
</dbReference>
<protein>
    <submittedName>
        <fullName evidence="2">PDZ domain-containing protein</fullName>
    </submittedName>
</protein>
<organism evidence="2 3">
    <name type="scientific">Psychrosphaera haliotis</name>
    <dbReference type="NCBI Taxonomy" id="555083"/>
    <lineage>
        <taxon>Bacteria</taxon>
        <taxon>Pseudomonadati</taxon>
        <taxon>Pseudomonadota</taxon>
        <taxon>Gammaproteobacteria</taxon>
        <taxon>Alteromonadales</taxon>
        <taxon>Pseudoalteromonadaceae</taxon>
        <taxon>Psychrosphaera</taxon>
    </lineage>
</organism>
<dbReference type="Pfam" id="PF13180">
    <property type="entry name" value="PDZ_2"/>
    <property type="match status" value="1"/>
</dbReference>
<gene>
    <name evidence="2" type="ORF">GNP35_04590</name>
</gene>
<dbReference type="EMBL" id="WOCD01000003">
    <property type="protein sequence ID" value="MUH71814.1"/>
    <property type="molecule type" value="Genomic_DNA"/>
</dbReference>
<dbReference type="InterPro" id="IPR007963">
    <property type="entry name" value="Peptidase_M61_catalytic"/>
</dbReference>
<dbReference type="PROSITE" id="PS50106">
    <property type="entry name" value="PDZ"/>
    <property type="match status" value="1"/>
</dbReference>
<dbReference type="Pfam" id="PF05299">
    <property type="entry name" value="Peptidase_M61"/>
    <property type="match status" value="1"/>
</dbReference>
<feature type="domain" description="PDZ" evidence="1">
    <location>
        <begin position="500"/>
        <end position="566"/>
    </location>
</feature>
<dbReference type="InterPro" id="IPR036034">
    <property type="entry name" value="PDZ_sf"/>
</dbReference>
<evidence type="ECO:0000259" key="1">
    <source>
        <dbReference type="PROSITE" id="PS50106"/>
    </source>
</evidence>
<comment type="caution">
    <text evidence="2">The sequence shown here is derived from an EMBL/GenBank/DDBJ whole genome shotgun (WGS) entry which is preliminary data.</text>
</comment>
<dbReference type="InterPro" id="IPR040756">
    <property type="entry name" value="Peptidase_M61_N"/>
</dbReference>
<dbReference type="Gene3D" id="2.30.42.10">
    <property type="match status" value="1"/>
</dbReference>
<dbReference type="InterPro" id="IPR001478">
    <property type="entry name" value="PDZ"/>
</dbReference>
<dbReference type="PIRSF" id="PIRSF016493">
    <property type="entry name" value="Glycyl_aminpptds"/>
    <property type="match status" value="1"/>
</dbReference>
<accession>A0A6N8F6P1</accession>
<dbReference type="Gene3D" id="2.60.40.3650">
    <property type="match status" value="1"/>
</dbReference>
<evidence type="ECO:0000313" key="3">
    <source>
        <dbReference type="Proteomes" id="UP000439994"/>
    </source>
</evidence>
<evidence type="ECO:0000313" key="2">
    <source>
        <dbReference type="EMBL" id="MUH71814.1"/>
    </source>
</evidence>
<proteinExistence type="predicted"/>
<dbReference type="SMART" id="SM00228">
    <property type="entry name" value="PDZ"/>
    <property type="match status" value="1"/>
</dbReference>
<dbReference type="InterPro" id="IPR027268">
    <property type="entry name" value="Peptidase_M4/M1_CTD_sf"/>
</dbReference>